<accession>A0ABW5AXS8</accession>
<reference evidence="2" key="1">
    <citation type="journal article" date="2019" name="Int. J. Syst. Evol. Microbiol.">
        <title>The Global Catalogue of Microorganisms (GCM) 10K type strain sequencing project: providing services to taxonomists for standard genome sequencing and annotation.</title>
        <authorList>
            <consortium name="The Broad Institute Genomics Platform"/>
            <consortium name="The Broad Institute Genome Sequencing Center for Infectious Disease"/>
            <person name="Wu L."/>
            <person name="Ma J."/>
        </authorList>
    </citation>
    <scope>NUCLEOTIDE SEQUENCE [LARGE SCALE GENOMIC DNA]</scope>
    <source>
        <strain evidence="2">DT92</strain>
    </source>
</reference>
<dbReference type="RefSeq" id="WP_378320825.1">
    <property type="nucleotide sequence ID" value="NZ_JBHUHY010000015.1"/>
</dbReference>
<evidence type="ECO:0000313" key="2">
    <source>
        <dbReference type="Proteomes" id="UP001597344"/>
    </source>
</evidence>
<organism evidence="1 2">
    <name type="scientific">Aquimarina celericrescens</name>
    <dbReference type="NCBI Taxonomy" id="1964542"/>
    <lineage>
        <taxon>Bacteria</taxon>
        <taxon>Pseudomonadati</taxon>
        <taxon>Bacteroidota</taxon>
        <taxon>Flavobacteriia</taxon>
        <taxon>Flavobacteriales</taxon>
        <taxon>Flavobacteriaceae</taxon>
        <taxon>Aquimarina</taxon>
    </lineage>
</organism>
<gene>
    <name evidence="1" type="ORF">ACFSJT_13560</name>
</gene>
<evidence type="ECO:0000313" key="1">
    <source>
        <dbReference type="EMBL" id="MFD2187824.1"/>
    </source>
</evidence>
<name>A0ABW5AXS8_9FLAO</name>
<comment type="caution">
    <text evidence="1">The sequence shown here is derived from an EMBL/GenBank/DDBJ whole genome shotgun (WGS) entry which is preliminary data.</text>
</comment>
<proteinExistence type="predicted"/>
<evidence type="ECO:0008006" key="3">
    <source>
        <dbReference type="Google" id="ProtNLM"/>
    </source>
</evidence>
<dbReference type="EMBL" id="JBHUHY010000015">
    <property type="protein sequence ID" value="MFD2187824.1"/>
    <property type="molecule type" value="Genomic_DNA"/>
</dbReference>
<sequence>MYKHIRLVVFIGCLWLLTSFQTIPDSDLVGEWCLYHRTKGTKARASAYKPAKILNPNYCLTSLMLKGNGDFKDAFIRKASGTWRIGKYDGILLLDYGRSSFKFTPDIQNDTLILRRSMGASLGQDYYYFVKKK</sequence>
<dbReference type="Proteomes" id="UP001597344">
    <property type="component" value="Unassembled WGS sequence"/>
</dbReference>
<keyword evidence="2" id="KW-1185">Reference proteome</keyword>
<protein>
    <recommendedName>
        <fullName evidence="3">Lipocalin-like domain-containing protein</fullName>
    </recommendedName>
</protein>